<feature type="region of interest" description="Disordered" evidence="7">
    <location>
        <begin position="791"/>
        <end position="825"/>
    </location>
</feature>
<dbReference type="PRINTS" id="PR00014">
    <property type="entry name" value="FNTYPEIII"/>
</dbReference>
<dbReference type="InterPro" id="IPR013783">
    <property type="entry name" value="Ig-like_fold"/>
</dbReference>
<keyword evidence="4 8" id="KW-1133">Transmembrane helix</keyword>
<dbReference type="PROSITE" id="PS50853">
    <property type="entry name" value="FN3"/>
    <property type="match status" value="8"/>
</dbReference>
<evidence type="ECO:0000259" key="9">
    <source>
        <dbReference type="PROSITE" id="PS50853"/>
    </source>
</evidence>
<feature type="domain" description="Fibronectin type-III" evidence="9">
    <location>
        <begin position="1057"/>
        <end position="1154"/>
    </location>
</feature>
<feature type="compositionally biased region" description="Basic and acidic residues" evidence="7">
    <location>
        <begin position="807"/>
        <end position="822"/>
    </location>
</feature>
<evidence type="ECO:0000256" key="3">
    <source>
        <dbReference type="ARBA" id="ARBA00022737"/>
    </source>
</evidence>
<comment type="similarity">
    <text evidence="6">Belongs to the FNDC3 family.</text>
</comment>
<keyword evidence="11" id="KW-1185">Reference proteome</keyword>
<feature type="domain" description="Fibronectin type-III" evidence="9">
    <location>
        <begin position="600"/>
        <end position="695"/>
    </location>
</feature>
<dbReference type="FunFam" id="2.60.40.10:FF:000373">
    <property type="entry name" value="fibronectin type-III domain-containing protein 3A isoform X1"/>
    <property type="match status" value="1"/>
</dbReference>
<dbReference type="Gene3D" id="2.60.40.10">
    <property type="entry name" value="Immunoglobulins"/>
    <property type="match status" value="8"/>
</dbReference>
<accession>A0A8C7EXM5</accession>
<feature type="domain" description="Fibronectin type-III" evidence="9">
    <location>
        <begin position="965"/>
        <end position="1056"/>
    </location>
</feature>
<feature type="compositionally biased region" description="Polar residues" evidence="7">
    <location>
        <begin position="332"/>
        <end position="344"/>
    </location>
</feature>
<name>A0A8C7EXM5_NEOVI</name>
<dbReference type="InterPro" id="IPR003961">
    <property type="entry name" value="FN3_dom"/>
</dbReference>
<dbReference type="SUPFAM" id="SSF49265">
    <property type="entry name" value="Fibronectin type III"/>
    <property type="match status" value="5"/>
</dbReference>
<dbReference type="PANTHER" id="PTHR46957:SF3">
    <property type="entry name" value="CYTOKINE RECEPTOR"/>
    <property type="match status" value="1"/>
</dbReference>
<feature type="domain" description="Fibronectin type-III" evidence="9">
    <location>
        <begin position="405"/>
        <end position="503"/>
    </location>
</feature>
<feature type="compositionally biased region" description="Basic and acidic residues" evidence="7">
    <location>
        <begin position="1269"/>
        <end position="1278"/>
    </location>
</feature>
<keyword evidence="3" id="KW-0677">Repeat</keyword>
<dbReference type="GO" id="GO:0016020">
    <property type="term" value="C:membrane"/>
    <property type="evidence" value="ECO:0007669"/>
    <property type="project" value="UniProtKB-SubCell"/>
</dbReference>
<keyword evidence="5 8" id="KW-0472">Membrane</keyword>
<protein>
    <recommendedName>
        <fullName evidence="9">Fibronectin type-III domain-containing protein</fullName>
    </recommendedName>
</protein>
<dbReference type="CDD" id="cd00063">
    <property type="entry name" value="FN3"/>
    <property type="match status" value="7"/>
</dbReference>
<feature type="compositionally biased region" description="Polar residues" evidence="7">
    <location>
        <begin position="254"/>
        <end position="304"/>
    </location>
</feature>
<sequence length="1310" mass="143399">MDEHGVAPTLTEIPPMASVINGEPMHQIILVQVNPGETLTIKSDDGNIQNIQGPADVPLMSPSGTLPPIYLPPGYMSQVVEENGIRKIIIVPQTIDYRTTMPAPIPQVSHFIGPSSPMYPQGPQLMYPPVQGEFPQPYIQEPLPQQLPPPPPPPPQLPPQPTPLSLLEIYSHGRTNYNQSDERAVNMGEHMKKKMREGQLGGHKTSYIVNTSLPMNKTNDFSSMPPTPNTYTVDYAPSTYTNIYIADNTPSTYTVDNSPSTHIADNTPSNSSTDHIPSTSTTDNALPSTTDSVSGPSSTNYVPNTSISDSTPRPSPIDSTPSSSISDHAPNTPISESAPSTSTIDGALNAASNSSTASVHFETSHGKKWSATESGDIKQKPGGKQSKIALPNAAEKGKVRSLALSPMNKHPNVSDIQTRSATISWKLHCSEKCDHTKSPVTFELAISNSGKNGKYKNVYVGDGVIFTLLDLQPSMAYFIRITTIRSSAHRNMSEVVSFTTPGCEPDPPLAPRLINRSKSSLNLQWKGSNDNGSKINSFLLEWDEGKSEGFKSCYMGTMKQHKILKLNASTKYSFRLAAKNNFGLSDFSEIAVFHTSGTMPPTPPPPKLKEAGICNLSLEWCAPPNPNPNDSLTYVLEMEEAGSGLGFKPKYNGEDLSCTIRNLQRSTTYKFRIFVYNLEGRSNPSGEVKYTTYPDKPGSPKTPYIKGKIYANRVKIGWEPPKDNGGTYISSYSLEVSENSDENSWNIIYNGTTKEFLYNHLQPGTTYKLRVFCTSPIGQSQPSDILTIQTPTLSPASCHPPPLNGEAKTKETNIKCDNHPNENSEAPAYAKKAEDNQDDKQGNPSSKVRCILGSHPLKCETAPVPSPPSQCGIPVLTCKGPTCVVISWVVPVCNGAEITEYRLEWGQSEESMHLIYTGPCLSYEVRSLIPATTYFCRVQAGNVVGVGPFGETGIVTTPATVPAVVPMLHEVVNKVPAKLASSCIAIQWEEPDCHGSPITGYNIEYGDRKILSVERVTECILKNLQPDTTYKIRIQAINHYGLSPFSQSIRTKTKPLPLDPPHLDCVVYRHQSLKLKWGNSSSKGLHSNLISYNLLIGDRSGRFSIIYHGPCQTHKVHRLSEYTEYKFKIQACNEAGEGPLSGIYTFTTTRTPPPTLKAPKLQHVNSNICEIKWESLEPIKGDPIVYNLQLISQKGTDLIYKGPNTSFSFSNFVTNAHYRFKVCAGRQYQNSAGTQELWGPYSPSVLFSTHKQHPRPGKGGGGKAGSSTGEEKDDKPRTEMSDDTFVLILVIGFALVAILCAVIIQYFLIN</sequence>
<feature type="region of interest" description="Disordered" evidence="7">
    <location>
        <begin position="254"/>
        <end position="392"/>
    </location>
</feature>
<proteinExistence type="inferred from homology"/>
<feature type="compositionally biased region" description="Low complexity" evidence="7">
    <location>
        <begin position="135"/>
        <end position="144"/>
    </location>
</feature>
<evidence type="ECO:0000313" key="10">
    <source>
        <dbReference type="Ensembl" id="ENSNVIP00000030607.1"/>
    </source>
</evidence>
<feature type="compositionally biased region" description="Pro residues" evidence="7">
    <location>
        <begin position="145"/>
        <end position="162"/>
    </location>
</feature>
<dbReference type="GeneTree" id="ENSGT00940000163592"/>
<dbReference type="Pfam" id="PF00041">
    <property type="entry name" value="fn3"/>
    <property type="match status" value="4"/>
</dbReference>
<feature type="transmembrane region" description="Helical" evidence="8">
    <location>
        <begin position="1285"/>
        <end position="1309"/>
    </location>
</feature>
<reference evidence="10" key="2">
    <citation type="submission" date="2025-09" db="UniProtKB">
        <authorList>
            <consortium name="Ensembl"/>
        </authorList>
    </citation>
    <scope>IDENTIFICATION</scope>
</reference>
<dbReference type="InterPro" id="IPR050713">
    <property type="entry name" value="RTP_Phos/Ushers"/>
</dbReference>
<evidence type="ECO:0000256" key="7">
    <source>
        <dbReference type="SAM" id="MobiDB-lite"/>
    </source>
</evidence>
<feature type="region of interest" description="Disordered" evidence="7">
    <location>
        <begin position="133"/>
        <end position="162"/>
    </location>
</feature>
<evidence type="ECO:0000256" key="8">
    <source>
        <dbReference type="SAM" id="Phobius"/>
    </source>
</evidence>
<evidence type="ECO:0000256" key="5">
    <source>
        <dbReference type="ARBA" id="ARBA00023136"/>
    </source>
</evidence>
<keyword evidence="2 8" id="KW-0812">Transmembrane</keyword>
<reference evidence="10" key="1">
    <citation type="submission" date="2025-08" db="UniProtKB">
        <authorList>
            <consortium name="Ensembl"/>
        </authorList>
    </citation>
    <scope>IDENTIFICATION</scope>
</reference>
<feature type="domain" description="Fibronectin type-III" evidence="9">
    <location>
        <begin position="507"/>
        <end position="598"/>
    </location>
</feature>
<comment type="subcellular location">
    <subcellularLocation>
        <location evidence="1">Membrane</location>
        <topology evidence="1">Single-pass membrane protein</topology>
    </subcellularLocation>
</comment>
<dbReference type="SMART" id="SM00060">
    <property type="entry name" value="FN3"/>
    <property type="match status" value="8"/>
</dbReference>
<dbReference type="FunFam" id="2.60.40.10:FF:000180">
    <property type="entry name" value="Fibronectin type III domain containing 3A"/>
    <property type="match status" value="1"/>
</dbReference>
<organism evidence="10 11">
    <name type="scientific">Neovison vison</name>
    <name type="common">American mink</name>
    <name type="synonym">Mustela vison</name>
    <dbReference type="NCBI Taxonomy" id="452646"/>
    <lineage>
        <taxon>Eukaryota</taxon>
        <taxon>Metazoa</taxon>
        <taxon>Chordata</taxon>
        <taxon>Craniata</taxon>
        <taxon>Vertebrata</taxon>
        <taxon>Euteleostomi</taxon>
        <taxon>Mammalia</taxon>
        <taxon>Eutheria</taxon>
        <taxon>Laurasiatheria</taxon>
        <taxon>Carnivora</taxon>
        <taxon>Caniformia</taxon>
        <taxon>Musteloidea</taxon>
        <taxon>Mustelidae</taxon>
        <taxon>Mustelinae</taxon>
        <taxon>Neogale</taxon>
    </lineage>
</organism>
<evidence type="ECO:0000256" key="1">
    <source>
        <dbReference type="ARBA" id="ARBA00004167"/>
    </source>
</evidence>
<dbReference type="Proteomes" id="UP000694425">
    <property type="component" value="Unplaced"/>
</dbReference>
<evidence type="ECO:0000256" key="4">
    <source>
        <dbReference type="ARBA" id="ARBA00022989"/>
    </source>
</evidence>
<dbReference type="PANTHER" id="PTHR46957">
    <property type="entry name" value="CYTOKINE RECEPTOR"/>
    <property type="match status" value="1"/>
</dbReference>
<feature type="compositionally biased region" description="Low complexity" evidence="7">
    <location>
        <begin position="347"/>
        <end position="358"/>
    </location>
</feature>
<evidence type="ECO:0000313" key="11">
    <source>
        <dbReference type="Proteomes" id="UP000694425"/>
    </source>
</evidence>
<dbReference type="Ensembl" id="ENSNVIT00000035464.1">
    <property type="protein sequence ID" value="ENSNVIP00000030607.1"/>
    <property type="gene ID" value="ENSNVIG00000023564.1"/>
</dbReference>
<feature type="region of interest" description="Disordered" evidence="7">
    <location>
        <begin position="1249"/>
        <end position="1278"/>
    </location>
</feature>
<feature type="domain" description="Fibronectin type-III" evidence="9">
    <location>
        <begin position="864"/>
        <end position="960"/>
    </location>
</feature>
<evidence type="ECO:0000256" key="2">
    <source>
        <dbReference type="ARBA" id="ARBA00022692"/>
    </source>
</evidence>
<dbReference type="InterPro" id="IPR036116">
    <property type="entry name" value="FN3_sf"/>
</dbReference>
<evidence type="ECO:0000256" key="6">
    <source>
        <dbReference type="ARBA" id="ARBA00038207"/>
    </source>
</evidence>
<feature type="domain" description="Fibronectin type-III" evidence="9">
    <location>
        <begin position="1155"/>
        <end position="1252"/>
    </location>
</feature>
<feature type="compositionally biased region" description="Low complexity" evidence="7">
    <location>
        <begin position="305"/>
        <end position="327"/>
    </location>
</feature>
<feature type="domain" description="Fibronectin type-III" evidence="9">
    <location>
        <begin position="696"/>
        <end position="793"/>
    </location>
</feature>